<feature type="domain" description="Transposase (putative) gypsy type" evidence="3">
    <location>
        <begin position="62"/>
        <end position="129"/>
    </location>
</feature>
<dbReference type="Proteomes" id="UP001231189">
    <property type="component" value="Unassembled WGS sequence"/>
</dbReference>
<evidence type="ECO:0000256" key="2">
    <source>
        <dbReference type="SAM" id="MobiDB-lite"/>
    </source>
</evidence>
<accession>A0AAD8SMS7</accession>
<gene>
    <name evidence="4" type="ORF">QYE76_048899</name>
</gene>
<feature type="compositionally biased region" description="Acidic residues" evidence="2">
    <location>
        <begin position="377"/>
        <end position="392"/>
    </location>
</feature>
<feature type="compositionally biased region" description="Polar residues" evidence="2">
    <location>
        <begin position="409"/>
        <end position="422"/>
    </location>
</feature>
<dbReference type="PANTHER" id="PTHR33026">
    <property type="entry name" value="OS06G0360600 PROTEIN"/>
    <property type="match status" value="1"/>
</dbReference>
<feature type="region of interest" description="Disordered" evidence="2">
    <location>
        <begin position="273"/>
        <end position="450"/>
    </location>
</feature>
<keyword evidence="5" id="KW-1185">Reference proteome</keyword>
<dbReference type="PANTHER" id="PTHR33026:SF7">
    <property type="entry name" value="OS03G0100275 PROTEIN"/>
    <property type="match status" value="1"/>
</dbReference>
<dbReference type="InterPro" id="IPR007321">
    <property type="entry name" value="Transposase_28"/>
</dbReference>
<evidence type="ECO:0000313" key="5">
    <source>
        <dbReference type="Proteomes" id="UP001231189"/>
    </source>
</evidence>
<evidence type="ECO:0000256" key="1">
    <source>
        <dbReference type="SAM" id="Coils"/>
    </source>
</evidence>
<evidence type="ECO:0000259" key="3">
    <source>
        <dbReference type="Pfam" id="PF04195"/>
    </source>
</evidence>
<protein>
    <recommendedName>
        <fullName evidence="3">Transposase (putative) gypsy type domain-containing protein</fullName>
    </recommendedName>
</protein>
<dbReference type="Pfam" id="PF04195">
    <property type="entry name" value="Transposase_28"/>
    <property type="match status" value="1"/>
</dbReference>
<dbReference type="AlphaFoldDB" id="A0AAD8SMS7"/>
<feature type="coiled-coil region" evidence="1">
    <location>
        <begin position="458"/>
        <end position="520"/>
    </location>
</feature>
<proteinExistence type="predicted"/>
<evidence type="ECO:0000313" key="4">
    <source>
        <dbReference type="EMBL" id="KAK1660740.1"/>
    </source>
</evidence>
<comment type="caution">
    <text evidence="4">The sequence shown here is derived from an EMBL/GenBank/DDBJ whole genome shotgun (WGS) entry which is preliminary data.</text>
</comment>
<feature type="compositionally biased region" description="Acidic residues" evidence="2">
    <location>
        <begin position="317"/>
        <end position="329"/>
    </location>
</feature>
<reference evidence="4" key="1">
    <citation type="submission" date="2023-07" db="EMBL/GenBank/DDBJ databases">
        <title>A chromosome-level genome assembly of Lolium multiflorum.</title>
        <authorList>
            <person name="Chen Y."/>
            <person name="Copetti D."/>
            <person name="Kolliker R."/>
            <person name="Studer B."/>
        </authorList>
    </citation>
    <scope>NUCLEOTIDE SEQUENCE</scope>
    <source>
        <strain evidence="4">02402/16</strain>
        <tissue evidence="4">Leaf</tissue>
    </source>
</reference>
<sequence length="700" mass="77414">MGKKKSGSTSEAAKLSRDWSASAITNRDINKLRALGFISASEDDVRLPGQVSRPSPPKGFTVMFVAFLFRGLSLPAHEFLRSLLFFYGIQLWQLTPNSILHLSIFITVCEAFLGIEPHWGLWRKIFYVKRHNDSNGPPVVGGVGFVVRKEVDYFDYPMKESVQGWRNKWFYLRDPAVPGRRSNLPLLTMSWWLTRRRGMTMRGTEVVSVFLQRRVQPLMSRPHQLWLFAGKNDKSRVNSADLSADELQNEVRRLTCLSTKDTIVLTSACPPYDSKHPPSEVPAVAQCYPPSPESGAVLEDDDDDSEGTEDTQHALEDSDVQEEETAEDDAFLKSRRRKQVHDDLITSAESSPKGGDNDADEAASPPPAKKGSTSFFVDEDDLDFSADDDDDVPLAKRAKLASERAASAKESNPSPAKSTPPSRTGVEKVPVSRVIPSDDAPTPPAGRDHPIYATVDAVADFAEQFTRLEAENSQLRKAVKSSADQVVEANRLAADAKSENALLKEEVNRLKRQMKDDQDARRAAAAAIDEKEGVLRESIKDLLGRQTVSRRHQLREDSTADALSLAAESNVQILRLLQKSKGALSKLYSMIFPKAKLDKTLDEMAEAFLVDPSEPVEVLKRRSRLIGAVLTFQLLMGHGMGSELEEFSKALPVDDENHLVDLEPFKRSAITCANRLLKLVAEAQAEPAPESAPGSTSANP</sequence>
<name>A0AAD8SMS7_LOLMU</name>
<keyword evidence="1" id="KW-0175">Coiled coil</keyword>
<organism evidence="4 5">
    <name type="scientific">Lolium multiflorum</name>
    <name type="common">Italian ryegrass</name>
    <name type="synonym">Lolium perenne subsp. multiflorum</name>
    <dbReference type="NCBI Taxonomy" id="4521"/>
    <lineage>
        <taxon>Eukaryota</taxon>
        <taxon>Viridiplantae</taxon>
        <taxon>Streptophyta</taxon>
        <taxon>Embryophyta</taxon>
        <taxon>Tracheophyta</taxon>
        <taxon>Spermatophyta</taxon>
        <taxon>Magnoliopsida</taxon>
        <taxon>Liliopsida</taxon>
        <taxon>Poales</taxon>
        <taxon>Poaceae</taxon>
        <taxon>BOP clade</taxon>
        <taxon>Pooideae</taxon>
        <taxon>Poodae</taxon>
        <taxon>Poeae</taxon>
        <taxon>Poeae Chloroplast Group 2 (Poeae type)</taxon>
        <taxon>Loliodinae</taxon>
        <taxon>Loliinae</taxon>
        <taxon>Lolium</taxon>
    </lineage>
</organism>
<dbReference type="EMBL" id="JAUUTY010000003">
    <property type="protein sequence ID" value="KAK1660740.1"/>
    <property type="molecule type" value="Genomic_DNA"/>
</dbReference>
<feature type="compositionally biased region" description="Acidic residues" evidence="2">
    <location>
        <begin position="298"/>
        <end position="309"/>
    </location>
</feature>